<reference evidence="2 3" key="1">
    <citation type="submission" date="2015-09" db="EMBL/GenBank/DDBJ databases">
        <authorList>
            <consortium name="Pathogen Informatics"/>
        </authorList>
    </citation>
    <scope>NUCLEOTIDE SEQUENCE [LARGE SCALE GENOMIC DNA]</scope>
    <source>
        <strain evidence="2 3">2789STDY5834956</strain>
    </source>
</reference>
<accession>A0A174R4J5</accession>
<evidence type="ECO:0000256" key="1">
    <source>
        <dbReference type="SAM" id="Phobius"/>
    </source>
</evidence>
<gene>
    <name evidence="2" type="ORF">ERS852568_00862</name>
</gene>
<feature type="transmembrane region" description="Helical" evidence="1">
    <location>
        <begin position="31"/>
        <end position="50"/>
    </location>
</feature>
<keyword evidence="1" id="KW-1133">Transmembrane helix</keyword>
<feature type="transmembrane region" description="Helical" evidence="1">
    <location>
        <begin position="79"/>
        <end position="98"/>
    </location>
</feature>
<evidence type="ECO:0000313" key="3">
    <source>
        <dbReference type="Proteomes" id="UP000095563"/>
    </source>
</evidence>
<proteinExistence type="predicted"/>
<dbReference type="EMBL" id="CZBO01000001">
    <property type="protein sequence ID" value="CUP80344.1"/>
    <property type="molecule type" value="Genomic_DNA"/>
</dbReference>
<keyword evidence="1" id="KW-0812">Transmembrane</keyword>
<name>A0A174R4J5_9CLOT</name>
<feature type="transmembrane region" description="Helical" evidence="1">
    <location>
        <begin position="7"/>
        <end position="25"/>
    </location>
</feature>
<feature type="transmembrane region" description="Helical" evidence="1">
    <location>
        <begin position="110"/>
        <end position="128"/>
    </location>
</feature>
<dbReference type="AlphaFoldDB" id="A0A174R4J5"/>
<evidence type="ECO:0000313" key="2">
    <source>
        <dbReference type="EMBL" id="CUP80344.1"/>
    </source>
</evidence>
<keyword evidence="1" id="KW-0472">Membrane</keyword>
<sequence length="204" mass="23750">MEIAKTGLKSFAIYLIILLMISFFREHIDKIYFNIIFFIGGLSLVAIYLYKIIKLKRKYKNIDLNSIAIKIKTLNWIRYIFLILILTIPSLCLILGETDEGSFINFTDRATGLFLIIALLMNLIYDVIDSNKYINLEGYLCEGELKSWNNINEVKAKRIYFGNAKIIYFIGDKNISLIKVNNKDYETLRDYIINNIGLDIKESM</sequence>
<dbReference type="RefSeq" id="WP_055206863.1">
    <property type="nucleotide sequence ID" value="NZ_CZBO01000001.1"/>
</dbReference>
<organism evidence="2 3">
    <name type="scientific">Clostridium baratii</name>
    <dbReference type="NCBI Taxonomy" id="1561"/>
    <lineage>
        <taxon>Bacteria</taxon>
        <taxon>Bacillati</taxon>
        <taxon>Bacillota</taxon>
        <taxon>Clostridia</taxon>
        <taxon>Eubacteriales</taxon>
        <taxon>Clostridiaceae</taxon>
        <taxon>Clostridium</taxon>
    </lineage>
</organism>
<protein>
    <recommendedName>
        <fullName evidence="4">DUF5673 domain-containing protein</fullName>
    </recommendedName>
</protein>
<evidence type="ECO:0008006" key="4">
    <source>
        <dbReference type="Google" id="ProtNLM"/>
    </source>
</evidence>
<dbReference type="Proteomes" id="UP000095563">
    <property type="component" value="Unassembled WGS sequence"/>
</dbReference>